<gene>
    <name evidence="2" type="ORF">C5167_003640</name>
</gene>
<feature type="domain" description="Trichome birefringence-like N-terminal" evidence="1">
    <location>
        <begin position="2"/>
        <end position="29"/>
    </location>
</feature>
<evidence type="ECO:0000259" key="1">
    <source>
        <dbReference type="Pfam" id="PF14416"/>
    </source>
</evidence>
<dbReference type="InterPro" id="IPR025846">
    <property type="entry name" value="TBL_N"/>
</dbReference>
<organism evidence="2 3">
    <name type="scientific">Papaver somniferum</name>
    <name type="common">Opium poppy</name>
    <dbReference type="NCBI Taxonomy" id="3469"/>
    <lineage>
        <taxon>Eukaryota</taxon>
        <taxon>Viridiplantae</taxon>
        <taxon>Streptophyta</taxon>
        <taxon>Embryophyta</taxon>
        <taxon>Tracheophyta</taxon>
        <taxon>Spermatophyta</taxon>
        <taxon>Magnoliopsida</taxon>
        <taxon>Ranunculales</taxon>
        <taxon>Papaveraceae</taxon>
        <taxon>Papaveroideae</taxon>
        <taxon>Papaver</taxon>
    </lineage>
</organism>
<dbReference type="EMBL" id="CM010723">
    <property type="protein sequence ID" value="RZC79384.1"/>
    <property type="molecule type" value="Genomic_DNA"/>
</dbReference>
<dbReference type="Pfam" id="PF14416">
    <property type="entry name" value="PMR5N"/>
    <property type="match status" value="1"/>
</dbReference>
<name>A0A4Y7L1F6_PAPSO</name>
<sequence>MVDAQFNCQREGRPNSEYQRFQWKLNDCELPRFDGCLFLYKDERQNTHDYGVTLLFYKAPYVVDIDAGQGKRIL</sequence>
<dbReference type="Proteomes" id="UP000316621">
    <property type="component" value="Chromosome 9"/>
</dbReference>
<protein>
    <recommendedName>
        <fullName evidence="1">Trichome birefringence-like N-terminal domain-containing protein</fullName>
    </recommendedName>
</protein>
<evidence type="ECO:0000313" key="2">
    <source>
        <dbReference type="EMBL" id="RZC79384.1"/>
    </source>
</evidence>
<dbReference type="GO" id="GO:0005794">
    <property type="term" value="C:Golgi apparatus"/>
    <property type="evidence" value="ECO:0007669"/>
    <property type="project" value="TreeGrafter"/>
</dbReference>
<dbReference type="PANTHER" id="PTHR32285">
    <property type="entry name" value="PROTEIN TRICHOME BIREFRINGENCE-LIKE 9-RELATED"/>
    <property type="match status" value="1"/>
</dbReference>
<accession>A0A4Y7L1F6</accession>
<dbReference type="Gramene" id="RZC79384">
    <property type="protein sequence ID" value="RZC79384"/>
    <property type="gene ID" value="C5167_003640"/>
</dbReference>
<keyword evidence="3" id="KW-1185">Reference proteome</keyword>
<dbReference type="PANTHER" id="PTHR32285:SF14">
    <property type="entry name" value="PROTEIN PMR5"/>
    <property type="match status" value="1"/>
</dbReference>
<dbReference type="GO" id="GO:0016413">
    <property type="term" value="F:O-acetyltransferase activity"/>
    <property type="evidence" value="ECO:0007669"/>
    <property type="project" value="InterPro"/>
</dbReference>
<reference evidence="2 3" key="1">
    <citation type="journal article" date="2018" name="Science">
        <title>The opium poppy genome and morphinan production.</title>
        <authorList>
            <person name="Guo L."/>
            <person name="Winzer T."/>
            <person name="Yang X."/>
            <person name="Li Y."/>
            <person name="Ning Z."/>
            <person name="He Z."/>
            <person name="Teodor R."/>
            <person name="Lu Y."/>
            <person name="Bowser T.A."/>
            <person name="Graham I.A."/>
            <person name="Ye K."/>
        </authorList>
    </citation>
    <scope>NUCLEOTIDE SEQUENCE [LARGE SCALE GENOMIC DNA]</scope>
    <source>
        <strain evidence="3">cv. HN1</strain>
        <tissue evidence="2">Leaves</tissue>
    </source>
</reference>
<evidence type="ECO:0000313" key="3">
    <source>
        <dbReference type="Proteomes" id="UP000316621"/>
    </source>
</evidence>
<proteinExistence type="predicted"/>
<dbReference type="AlphaFoldDB" id="A0A4Y7L1F6"/>
<dbReference type="InterPro" id="IPR029962">
    <property type="entry name" value="TBL"/>
</dbReference>